<feature type="repeat" description="LDL-receptor class B" evidence="12">
    <location>
        <begin position="252"/>
        <end position="295"/>
    </location>
</feature>
<dbReference type="FunFam" id="2.10.25.10:FF:000009">
    <property type="entry name" value="Low-density lipoprotein receptor isoform 1"/>
    <property type="match status" value="1"/>
</dbReference>
<keyword evidence="3" id="KW-0254">Endocytosis</keyword>
<reference evidence="14" key="2">
    <citation type="submission" date="2025-08" db="UniProtKB">
        <authorList>
            <consortium name="Ensembl"/>
        </authorList>
    </citation>
    <scope>IDENTIFICATION</scope>
</reference>
<evidence type="ECO:0000256" key="8">
    <source>
        <dbReference type="ARBA" id="ARBA00023136"/>
    </source>
</evidence>
<evidence type="ECO:0000313" key="15">
    <source>
        <dbReference type="Proteomes" id="UP000694520"/>
    </source>
</evidence>
<dbReference type="SMART" id="SM00135">
    <property type="entry name" value="LY"/>
    <property type="match status" value="9"/>
</dbReference>
<dbReference type="SMART" id="SM00179">
    <property type="entry name" value="EGF_CA"/>
    <property type="match status" value="1"/>
</dbReference>
<feature type="repeat" description="LDL-receptor class B" evidence="12">
    <location>
        <begin position="165"/>
        <end position="207"/>
    </location>
</feature>
<dbReference type="InterPro" id="IPR001881">
    <property type="entry name" value="EGF-like_Ca-bd_dom"/>
</dbReference>
<dbReference type="GO" id="GO:0060070">
    <property type="term" value="P:canonical Wnt signaling pathway"/>
    <property type="evidence" value="ECO:0007669"/>
    <property type="project" value="TreeGrafter"/>
</dbReference>
<keyword evidence="8" id="KW-0472">Membrane</keyword>
<dbReference type="GO" id="GO:0017147">
    <property type="term" value="F:Wnt-protein binding"/>
    <property type="evidence" value="ECO:0007669"/>
    <property type="project" value="TreeGrafter"/>
</dbReference>
<dbReference type="GO" id="GO:0005509">
    <property type="term" value="F:calcium ion binding"/>
    <property type="evidence" value="ECO:0007669"/>
    <property type="project" value="InterPro"/>
</dbReference>
<name>A0A8B9WEW2_BOSMU</name>
<dbReference type="AlphaFoldDB" id="A0A8B9WEW2"/>
<dbReference type="InterPro" id="IPR000152">
    <property type="entry name" value="EGF-type_Asp/Asn_hydroxyl_site"/>
</dbReference>
<dbReference type="PROSITE" id="PS01187">
    <property type="entry name" value="EGF_CA"/>
    <property type="match status" value="1"/>
</dbReference>
<evidence type="ECO:0000256" key="2">
    <source>
        <dbReference type="ARBA" id="ARBA00022536"/>
    </source>
</evidence>
<proteinExistence type="predicted"/>
<evidence type="ECO:0000256" key="3">
    <source>
        <dbReference type="ARBA" id="ARBA00022583"/>
    </source>
</evidence>
<dbReference type="Gene3D" id="2.10.25.10">
    <property type="entry name" value="Laminin"/>
    <property type="match status" value="3"/>
</dbReference>
<reference evidence="14" key="3">
    <citation type="submission" date="2025-09" db="UniProtKB">
        <authorList>
            <consortium name="Ensembl"/>
        </authorList>
    </citation>
    <scope>IDENTIFICATION</scope>
</reference>
<dbReference type="Pfam" id="PF14670">
    <property type="entry name" value="FXa_inhibition"/>
    <property type="match status" value="2"/>
</dbReference>
<keyword evidence="9" id="KW-1015">Disulfide bond</keyword>
<organism evidence="14 15">
    <name type="scientific">Bos mutus grunniens</name>
    <name type="common">Wild yak</name>
    <name type="synonym">Bos grunniens</name>
    <dbReference type="NCBI Taxonomy" id="30521"/>
    <lineage>
        <taxon>Eukaryota</taxon>
        <taxon>Metazoa</taxon>
        <taxon>Chordata</taxon>
        <taxon>Craniata</taxon>
        <taxon>Vertebrata</taxon>
        <taxon>Euteleostomi</taxon>
        <taxon>Mammalia</taxon>
        <taxon>Eutheria</taxon>
        <taxon>Laurasiatheria</taxon>
        <taxon>Artiodactyla</taxon>
        <taxon>Ruminantia</taxon>
        <taxon>Pecora</taxon>
        <taxon>Bovidae</taxon>
        <taxon>Bovinae</taxon>
        <taxon>Bos</taxon>
    </lineage>
</organism>
<evidence type="ECO:0000256" key="7">
    <source>
        <dbReference type="ARBA" id="ARBA00022989"/>
    </source>
</evidence>
<dbReference type="Ensembl" id="ENSBGRT00000007682.1">
    <property type="protein sequence ID" value="ENSBGRP00000006695.1"/>
    <property type="gene ID" value="ENSBGRG00000001782.1"/>
</dbReference>
<dbReference type="SMART" id="SM00181">
    <property type="entry name" value="EGF"/>
    <property type="match status" value="2"/>
</dbReference>
<dbReference type="CDD" id="cd00054">
    <property type="entry name" value="EGF_CA"/>
    <property type="match status" value="1"/>
</dbReference>
<dbReference type="SUPFAM" id="SSF57184">
    <property type="entry name" value="Growth factor receptor domain"/>
    <property type="match status" value="1"/>
</dbReference>
<keyword evidence="11" id="KW-0325">Glycoprotein</keyword>
<dbReference type="GO" id="GO:0005886">
    <property type="term" value="C:plasma membrane"/>
    <property type="evidence" value="ECO:0007669"/>
    <property type="project" value="TreeGrafter"/>
</dbReference>
<dbReference type="SUPFAM" id="SSF63825">
    <property type="entry name" value="YWTD domain"/>
    <property type="match status" value="2"/>
</dbReference>
<dbReference type="PROSITE" id="PS00010">
    <property type="entry name" value="ASX_HYDROXYL"/>
    <property type="match status" value="1"/>
</dbReference>
<keyword evidence="2" id="KW-0245">EGF-like domain</keyword>
<keyword evidence="7" id="KW-1133">Transmembrane helix</keyword>
<dbReference type="GO" id="GO:0042813">
    <property type="term" value="F:Wnt receptor activity"/>
    <property type="evidence" value="ECO:0007669"/>
    <property type="project" value="TreeGrafter"/>
</dbReference>
<keyword evidence="15" id="KW-1185">Reference proteome</keyword>
<dbReference type="PANTHER" id="PTHR46513:SF33">
    <property type="entry name" value="EGF-LIKE DOMAIN-CONTAINING PROTEIN"/>
    <property type="match status" value="1"/>
</dbReference>
<accession>A0A8B9WEW2</accession>
<dbReference type="InterPro" id="IPR018097">
    <property type="entry name" value="EGF_Ca-bd_CS"/>
</dbReference>
<dbReference type="GO" id="GO:0006897">
    <property type="term" value="P:endocytosis"/>
    <property type="evidence" value="ECO:0007669"/>
    <property type="project" value="UniProtKB-KW"/>
</dbReference>
<comment type="subcellular location">
    <subcellularLocation>
        <location evidence="1">Membrane</location>
        <topology evidence="1">Single-pass type I membrane protein</topology>
    </subcellularLocation>
</comment>
<dbReference type="FunFam" id="2.120.10.30:FF:000241">
    <property type="entry name" value="Low-density lipoprotein receptor-related protein 6"/>
    <property type="match status" value="1"/>
</dbReference>
<dbReference type="PROSITE" id="PS01186">
    <property type="entry name" value="EGF_2"/>
    <property type="match status" value="1"/>
</dbReference>
<dbReference type="FunFam" id="2.10.25.10:FF:000504">
    <property type="entry name" value="LDL receptor related protein 1B"/>
    <property type="match status" value="1"/>
</dbReference>
<dbReference type="InterPro" id="IPR000033">
    <property type="entry name" value="LDLR_classB_rpt"/>
</dbReference>
<keyword evidence="10" id="KW-0675">Receptor</keyword>
<dbReference type="SUPFAM" id="SSF57196">
    <property type="entry name" value="EGF/Laminin"/>
    <property type="match status" value="1"/>
</dbReference>
<feature type="repeat" description="LDL-receptor class B" evidence="12">
    <location>
        <begin position="208"/>
        <end position="251"/>
    </location>
</feature>
<reference evidence="14" key="1">
    <citation type="submission" date="2019-05" db="EMBL/GenBank/DDBJ databases">
        <authorList>
            <person name="Zhang S."/>
            <person name="Liu J."/>
        </authorList>
    </citation>
    <scope>NUCLEOTIDE SEQUENCE [LARGE SCALE GENOMIC DNA]</scope>
</reference>
<dbReference type="InterPro" id="IPR050778">
    <property type="entry name" value="Cueball_EGF_LRP_Nidogen"/>
</dbReference>
<keyword evidence="4" id="KW-0812">Transmembrane</keyword>
<evidence type="ECO:0000259" key="13">
    <source>
        <dbReference type="PROSITE" id="PS01186"/>
    </source>
</evidence>
<dbReference type="PROSITE" id="PS51120">
    <property type="entry name" value="LDLRB"/>
    <property type="match status" value="6"/>
</dbReference>
<dbReference type="Pfam" id="PF00058">
    <property type="entry name" value="Ldl_recept_b"/>
    <property type="match status" value="4"/>
</dbReference>
<gene>
    <name evidence="14" type="primary">LRP1B</name>
</gene>
<evidence type="ECO:0000256" key="1">
    <source>
        <dbReference type="ARBA" id="ARBA00004479"/>
    </source>
</evidence>
<evidence type="ECO:0000256" key="5">
    <source>
        <dbReference type="ARBA" id="ARBA00022729"/>
    </source>
</evidence>
<dbReference type="InterPro" id="IPR009030">
    <property type="entry name" value="Growth_fac_rcpt_cys_sf"/>
</dbReference>
<evidence type="ECO:0000256" key="10">
    <source>
        <dbReference type="ARBA" id="ARBA00023170"/>
    </source>
</evidence>
<keyword evidence="5" id="KW-0732">Signal</keyword>
<dbReference type="FunFam" id="2.120.10.30:FF:000015">
    <property type="entry name" value="Low-density lipoprotein receptor-related protein 1"/>
    <property type="match status" value="1"/>
</dbReference>
<dbReference type="Gene3D" id="2.120.10.30">
    <property type="entry name" value="TolB, C-terminal domain"/>
    <property type="match status" value="2"/>
</dbReference>
<evidence type="ECO:0000256" key="4">
    <source>
        <dbReference type="ARBA" id="ARBA00022692"/>
    </source>
</evidence>
<feature type="repeat" description="LDL-receptor class B" evidence="12">
    <location>
        <begin position="527"/>
        <end position="576"/>
    </location>
</feature>
<feature type="repeat" description="LDL-receptor class B" evidence="12">
    <location>
        <begin position="481"/>
        <end position="526"/>
    </location>
</feature>
<feature type="repeat" description="LDL-receptor class B" evidence="12">
    <location>
        <begin position="438"/>
        <end position="480"/>
    </location>
</feature>
<evidence type="ECO:0000256" key="12">
    <source>
        <dbReference type="PROSITE-ProRule" id="PRU00461"/>
    </source>
</evidence>
<dbReference type="GeneTree" id="ENSGT00940000157521"/>
<evidence type="ECO:0000256" key="6">
    <source>
        <dbReference type="ARBA" id="ARBA00022737"/>
    </source>
</evidence>
<protein>
    <submittedName>
        <fullName evidence="14">LDL receptor related protein 1B</fullName>
    </submittedName>
</protein>
<evidence type="ECO:0000313" key="14">
    <source>
        <dbReference type="Ensembl" id="ENSBGRP00000006695.1"/>
    </source>
</evidence>
<dbReference type="InterPro" id="IPR011042">
    <property type="entry name" value="6-blade_b-propeller_TolB-like"/>
</dbReference>
<dbReference type="Proteomes" id="UP000694520">
    <property type="component" value="Chromosome 2"/>
</dbReference>
<sequence length="612" mass="70427">MVRNSTMCYCEDGFEIKEDGRSCKDQDECAIYGTCSQSCVNTYGSYACSCVEGYIMQPDNRSCKAKNEPTDKPPLLLIANSETIEIFYLNGSKMATLSSVNGNEIHTLDFIYNEDMICWIESRESSNRLKCIQITKTGRLTDEWTISILQSFHNVQQMAIDWLTRNLYFVDHVSDRIFVCDYNGSVCVTLIDLELHNPKAIAVDPIAGKLFFTDYGNVAKVERCDMDGMNRTRIIDSKTEQPAALALDLVNKWVYWVDLYLDYVEVVDYQGKNRHTIIQGRQVKHLYGITVFEDYLYATDADNFNIIRINRFNGSDIHSLIKMENARAIRIYQKRIQPTVRSHACEVDPYGMPGGCSHICLLSSSYKTRTCRCRTGFNLGSDGRSCKRPKNELFLFYGKGRPGIVRGMDLNTKIADEYMIPIENLVNPRALDFHAETSYIYFADTTSFLIGRQKIDGTERETILKDDLDNVEGIAVDWIGNNLYWTNDGHRKTINVARLEKASQSRKTLLEGEMSHPRGIVVDPVSGWMYWTDWEEDEIDDSVGRIEKAWMDGFNRQIFVTSKMLWPNGLTLDFHTHTLYWCDAYYDHIEKVFLNGTHRKLKFSLRIVTKLL</sequence>
<dbReference type="InterPro" id="IPR000742">
    <property type="entry name" value="EGF"/>
</dbReference>
<evidence type="ECO:0000256" key="11">
    <source>
        <dbReference type="ARBA" id="ARBA00023180"/>
    </source>
</evidence>
<dbReference type="PANTHER" id="PTHR46513">
    <property type="entry name" value="VITELLOGENIN RECEPTOR-LIKE PROTEIN-RELATED-RELATED"/>
    <property type="match status" value="1"/>
</dbReference>
<evidence type="ECO:0000256" key="9">
    <source>
        <dbReference type="ARBA" id="ARBA00023157"/>
    </source>
</evidence>
<feature type="domain" description="EGF-like" evidence="13">
    <location>
        <begin position="48"/>
        <end position="63"/>
    </location>
</feature>
<keyword evidence="6" id="KW-0677">Repeat</keyword>